<evidence type="ECO:0000313" key="4">
    <source>
        <dbReference type="EMBL" id="EFJ35211.1"/>
    </source>
</evidence>
<dbReference type="InterPro" id="IPR011032">
    <property type="entry name" value="GroES-like_sf"/>
</dbReference>
<dbReference type="Gene3D" id="3.90.180.10">
    <property type="entry name" value="Medium-chain alcohol dehydrogenases, catalytic domain"/>
    <property type="match status" value="1"/>
</dbReference>
<dbReference type="GO" id="GO:0016651">
    <property type="term" value="F:oxidoreductase activity, acting on NAD(P)H"/>
    <property type="evidence" value="ECO:0000318"/>
    <property type="project" value="GO_Central"/>
</dbReference>
<accession>D8QYJ4</accession>
<keyword evidence="1" id="KW-0521">NADP</keyword>
<dbReference type="EMBL" id="GL377568">
    <property type="protein sequence ID" value="EFJ35211.1"/>
    <property type="molecule type" value="Genomic_DNA"/>
</dbReference>
<dbReference type="Proteomes" id="UP000001514">
    <property type="component" value="Unassembled WGS sequence"/>
</dbReference>
<evidence type="ECO:0000256" key="2">
    <source>
        <dbReference type="ARBA" id="ARBA00023002"/>
    </source>
</evidence>
<protein>
    <recommendedName>
        <fullName evidence="3">Enoyl reductase (ER) domain-containing protein</fullName>
    </recommendedName>
</protein>
<dbReference type="SUPFAM" id="SSF51735">
    <property type="entry name" value="NAD(P)-binding Rossmann-fold domains"/>
    <property type="match status" value="1"/>
</dbReference>
<dbReference type="Gene3D" id="3.40.50.720">
    <property type="entry name" value="NAD(P)-binding Rossmann-like Domain"/>
    <property type="match status" value="1"/>
</dbReference>
<name>D8QYJ4_SELML</name>
<dbReference type="InterPro" id="IPR013149">
    <property type="entry name" value="ADH-like_C"/>
</dbReference>
<evidence type="ECO:0000256" key="1">
    <source>
        <dbReference type="ARBA" id="ARBA00022857"/>
    </source>
</evidence>
<dbReference type="InterPro" id="IPR036291">
    <property type="entry name" value="NAD(P)-bd_dom_sf"/>
</dbReference>
<dbReference type="STRING" id="88036.D8QYJ4"/>
<dbReference type="InParanoid" id="D8QYJ4"/>
<organism evidence="5">
    <name type="scientific">Selaginella moellendorffii</name>
    <name type="common">Spikemoss</name>
    <dbReference type="NCBI Taxonomy" id="88036"/>
    <lineage>
        <taxon>Eukaryota</taxon>
        <taxon>Viridiplantae</taxon>
        <taxon>Streptophyta</taxon>
        <taxon>Embryophyta</taxon>
        <taxon>Tracheophyta</taxon>
        <taxon>Lycopodiopsida</taxon>
        <taxon>Selaginellales</taxon>
        <taxon>Selaginellaceae</taxon>
        <taxon>Selaginella</taxon>
    </lineage>
</organism>
<dbReference type="HOGENOM" id="CLU_026673_3_1_1"/>
<dbReference type="SUPFAM" id="SSF50129">
    <property type="entry name" value="GroES-like"/>
    <property type="match status" value="1"/>
</dbReference>
<reference evidence="4 5" key="1">
    <citation type="journal article" date="2011" name="Science">
        <title>The Selaginella genome identifies genetic changes associated with the evolution of vascular plants.</title>
        <authorList>
            <person name="Banks J.A."/>
            <person name="Nishiyama T."/>
            <person name="Hasebe M."/>
            <person name="Bowman J.L."/>
            <person name="Gribskov M."/>
            <person name="dePamphilis C."/>
            <person name="Albert V.A."/>
            <person name="Aono N."/>
            <person name="Aoyama T."/>
            <person name="Ambrose B.A."/>
            <person name="Ashton N.W."/>
            <person name="Axtell M.J."/>
            <person name="Barker E."/>
            <person name="Barker M.S."/>
            <person name="Bennetzen J.L."/>
            <person name="Bonawitz N.D."/>
            <person name="Chapple C."/>
            <person name="Cheng C."/>
            <person name="Correa L.G."/>
            <person name="Dacre M."/>
            <person name="DeBarry J."/>
            <person name="Dreyer I."/>
            <person name="Elias M."/>
            <person name="Engstrom E.M."/>
            <person name="Estelle M."/>
            <person name="Feng L."/>
            <person name="Finet C."/>
            <person name="Floyd S.K."/>
            <person name="Frommer W.B."/>
            <person name="Fujita T."/>
            <person name="Gramzow L."/>
            <person name="Gutensohn M."/>
            <person name="Harholt J."/>
            <person name="Hattori M."/>
            <person name="Heyl A."/>
            <person name="Hirai T."/>
            <person name="Hiwatashi Y."/>
            <person name="Ishikawa M."/>
            <person name="Iwata M."/>
            <person name="Karol K.G."/>
            <person name="Koehler B."/>
            <person name="Kolukisaoglu U."/>
            <person name="Kubo M."/>
            <person name="Kurata T."/>
            <person name="Lalonde S."/>
            <person name="Li K."/>
            <person name="Li Y."/>
            <person name="Litt A."/>
            <person name="Lyons E."/>
            <person name="Manning G."/>
            <person name="Maruyama T."/>
            <person name="Michael T.P."/>
            <person name="Mikami K."/>
            <person name="Miyazaki S."/>
            <person name="Morinaga S."/>
            <person name="Murata T."/>
            <person name="Mueller-Roeber B."/>
            <person name="Nelson D.R."/>
            <person name="Obara M."/>
            <person name="Oguri Y."/>
            <person name="Olmstead R.G."/>
            <person name="Onodera N."/>
            <person name="Petersen B.L."/>
            <person name="Pils B."/>
            <person name="Prigge M."/>
            <person name="Rensing S.A."/>
            <person name="Riano-Pachon D.M."/>
            <person name="Roberts A.W."/>
            <person name="Sato Y."/>
            <person name="Scheller H.V."/>
            <person name="Schulz B."/>
            <person name="Schulz C."/>
            <person name="Shakirov E.V."/>
            <person name="Shibagaki N."/>
            <person name="Shinohara N."/>
            <person name="Shippen D.E."/>
            <person name="Soerensen I."/>
            <person name="Sotooka R."/>
            <person name="Sugimoto N."/>
            <person name="Sugita M."/>
            <person name="Sumikawa N."/>
            <person name="Tanurdzic M."/>
            <person name="Theissen G."/>
            <person name="Ulvskov P."/>
            <person name="Wakazuki S."/>
            <person name="Weng J.K."/>
            <person name="Willats W.W."/>
            <person name="Wipf D."/>
            <person name="Wolf P.G."/>
            <person name="Yang L."/>
            <person name="Zimmer A.D."/>
            <person name="Zhu Q."/>
            <person name="Mitros T."/>
            <person name="Hellsten U."/>
            <person name="Loque D."/>
            <person name="Otillar R."/>
            <person name="Salamov A."/>
            <person name="Schmutz J."/>
            <person name="Shapiro H."/>
            <person name="Lindquist E."/>
            <person name="Lucas S."/>
            <person name="Rokhsar D."/>
            <person name="Grigoriev I.V."/>
        </authorList>
    </citation>
    <scope>NUCLEOTIDE SEQUENCE [LARGE SCALE GENOMIC DNA]</scope>
</reference>
<dbReference type="SMART" id="SM00829">
    <property type="entry name" value="PKS_ER"/>
    <property type="match status" value="1"/>
</dbReference>
<proteinExistence type="predicted"/>
<dbReference type="AlphaFoldDB" id="D8QYJ4"/>
<dbReference type="PANTHER" id="PTHR48106:SF2">
    <property type="entry name" value="ZN2+-BINDING DEHYDROGENASE"/>
    <property type="match status" value="1"/>
</dbReference>
<dbReference type="InterPro" id="IPR020843">
    <property type="entry name" value="ER"/>
</dbReference>
<keyword evidence="2" id="KW-0560">Oxidoreductase</keyword>
<keyword evidence="5" id="KW-1185">Reference proteome</keyword>
<evidence type="ECO:0000313" key="5">
    <source>
        <dbReference type="Proteomes" id="UP000001514"/>
    </source>
</evidence>
<dbReference type="KEGG" id="smo:SELMODRAFT_438497"/>
<dbReference type="PANTHER" id="PTHR48106">
    <property type="entry name" value="QUINONE OXIDOREDUCTASE PIG3-RELATED"/>
    <property type="match status" value="1"/>
</dbReference>
<sequence length="426" mass="47347">MAHKAIQVMGFNAANPVLVCQVATVQTPKPGPDEVLLKILCRPVNPSDVVSLMGIYPGDYKFPYVPGFEGMGKIHKVGANVSGLSVGQRVFHTGPGGTWQEFMVTSPRNLTLVPDSISDEVAAQYYVNPWTAYAMLQTLKVPEGEYVLQTAAASVLGRMFIQIARHQGIKTINLVRRNEQKEELKALGADVVINFKEENVLEIVREVTKGRMVYGATDCLGGKTTKLVSTTVRDEGTILVYGLLDGEDISANPPDVIFRHVRVRGFHLTRWIAKLGVPEQKKLGAKIWELLEKKVITPLTGEKLPLEKIQEAIVKSQVAIWFLSYDASAQRDPVADGNVTYLDARVRRENFVELLDEIFVEPDVLAHWLIVGRHHCSVPQRVVIADDSTDLDELHYSLVIVEIVVLVGINKNEIEEAMVLVLRVQR</sequence>
<dbReference type="OMA" id="CRTINPS"/>
<feature type="domain" description="Enoyl reductase (ER)" evidence="3">
    <location>
        <begin position="13"/>
        <end position="320"/>
    </location>
</feature>
<dbReference type="CDD" id="cd05282">
    <property type="entry name" value="ETR_like"/>
    <property type="match status" value="1"/>
</dbReference>
<dbReference type="Pfam" id="PF08240">
    <property type="entry name" value="ADH_N"/>
    <property type="match status" value="1"/>
</dbReference>
<dbReference type="eggNOG" id="KOG0025">
    <property type="taxonomic scope" value="Eukaryota"/>
</dbReference>
<dbReference type="Pfam" id="PF00107">
    <property type="entry name" value="ADH_zinc_N"/>
    <property type="match status" value="1"/>
</dbReference>
<gene>
    <name evidence="4" type="ORF">SELMODRAFT_438497</name>
</gene>
<evidence type="ECO:0000259" key="3">
    <source>
        <dbReference type="SMART" id="SM00829"/>
    </source>
</evidence>
<dbReference type="InterPro" id="IPR013154">
    <property type="entry name" value="ADH-like_N"/>
</dbReference>
<dbReference type="GO" id="GO:0070402">
    <property type="term" value="F:NADPH binding"/>
    <property type="evidence" value="ECO:0000318"/>
    <property type="project" value="GO_Central"/>
</dbReference>
<dbReference type="Gramene" id="EFJ35211">
    <property type="protein sequence ID" value="EFJ35211"/>
    <property type="gene ID" value="SELMODRAFT_438497"/>
</dbReference>